<sequence length="164" mass="17449">MTWEPLAVARRHPVRTFGATGGVFALLFILTESVQSLLAGRGFTLPSGFLWLFVFGGVLGGALLAWLLWERLGAERSPRYGAAVGALVGLFALPVPFYVLELALVVARGIPFEPQPGVSPLVQLLTDFALLLFVPLFLGVLGLLPTYGGTVVIGGLVGYLLARE</sequence>
<organism evidence="2 3">
    <name type="scientific">Halorhabdus tiamatea SARL4B</name>
    <dbReference type="NCBI Taxonomy" id="1033806"/>
    <lineage>
        <taxon>Archaea</taxon>
        <taxon>Methanobacteriati</taxon>
        <taxon>Methanobacteriota</taxon>
        <taxon>Stenosarchaea group</taxon>
        <taxon>Halobacteria</taxon>
        <taxon>Halobacteriales</taxon>
        <taxon>Haloarculaceae</taxon>
        <taxon>Halorhabdus</taxon>
    </lineage>
</organism>
<feature type="transmembrane region" description="Helical" evidence="1">
    <location>
        <begin position="12"/>
        <end position="30"/>
    </location>
</feature>
<accession>U2DYE9</accession>
<dbReference type="AlphaFoldDB" id="U2DYE9"/>
<protein>
    <submittedName>
        <fullName evidence="2">Uncharacterized protein</fullName>
    </submittedName>
</protein>
<dbReference type="RefSeq" id="WP_008528049.1">
    <property type="nucleotide sequence ID" value="NC_021913.1"/>
</dbReference>
<feature type="transmembrane region" description="Helical" evidence="1">
    <location>
        <begin position="81"/>
        <end position="108"/>
    </location>
</feature>
<reference evidence="2 3" key="1">
    <citation type="journal article" date="2011" name="J. Bacteriol.">
        <title>Genome sequence of Halorhabdus tiamatea, the first archaeon isolated from a deep-sea anoxic brine lake.</title>
        <authorList>
            <person name="Antunes A."/>
            <person name="Alam I."/>
            <person name="Bajic V.B."/>
            <person name="Stingl U."/>
        </authorList>
    </citation>
    <scope>NUCLEOTIDE SEQUENCE [LARGE SCALE GENOMIC DNA]</scope>
    <source>
        <strain evidence="2 3">SARL4B</strain>
    </source>
</reference>
<feature type="transmembrane region" description="Helical" evidence="1">
    <location>
        <begin position="128"/>
        <end position="161"/>
    </location>
</feature>
<comment type="caution">
    <text evidence="2">The sequence shown here is derived from an EMBL/GenBank/DDBJ whole genome shotgun (WGS) entry which is preliminary data.</text>
</comment>
<evidence type="ECO:0000313" key="3">
    <source>
        <dbReference type="Proteomes" id="UP000003861"/>
    </source>
</evidence>
<dbReference type="EMBL" id="AFNT02000054">
    <property type="protein sequence ID" value="ERJ04836.1"/>
    <property type="molecule type" value="Genomic_DNA"/>
</dbReference>
<keyword evidence="1" id="KW-0812">Transmembrane</keyword>
<proteinExistence type="predicted"/>
<evidence type="ECO:0000313" key="2">
    <source>
        <dbReference type="EMBL" id="ERJ04836.1"/>
    </source>
</evidence>
<feature type="transmembrane region" description="Helical" evidence="1">
    <location>
        <begin position="50"/>
        <end position="69"/>
    </location>
</feature>
<reference evidence="2 3" key="2">
    <citation type="journal article" date="2013" name="PLoS ONE">
        <title>INDIGO - INtegrated Data Warehouse of MIcrobial GenOmes with Examples from the Red Sea Extremophiles.</title>
        <authorList>
            <person name="Alam I."/>
            <person name="Antunes A."/>
            <person name="Kamau A.A."/>
            <person name="Ba Alawi W."/>
            <person name="Kalkatawi M."/>
            <person name="Stingl U."/>
            <person name="Bajic V.B."/>
        </authorList>
    </citation>
    <scope>NUCLEOTIDE SEQUENCE [LARGE SCALE GENOMIC DNA]</scope>
    <source>
        <strain evidence="2 3">SARL4B</strain>
    </source>
</reference>
<evidence type="ECO:0000256" key="1">
    <source>
        <dbReference type="SAM" id="Phobius"/>
    </source>
</evidence>
<name>U2DYE9_9EURY</name>
<dbReference type="GeneID" id="23797444"/>
<keyword evidence="1" id="KW-1133">Transmembrane helix</keyword>
<dbReference type="Proteomes" id="UP000003861">
    <property type="component" value="Unassembled WGS sequence"/>
</dbReference>
<keyword evidence="1" id="KW-0472">Membrane</keyword>
<dbReference type="OrthoDB" id="293717at2157"/>
<gene>
    <name evidence="2" type="ORF">HLRTI_003204</name>
</gene>